<keyword evidence="4" id="KW-0963">Cytoplasm</keyword>
<dbReference type="GO" id="GO:0005814">
    <property type="term" value="C:centriole"/>
    <property type="evidence" value="ECO:0007669"/>
    <property type="project" value="UniProtKB-SubCell"/>
</dbReference>
<gene>
    <name evidence="13" type="primary">POC5</name>
</gene>
<name>A0A8C8D873_ONCTS</name>
<evidence type="ECO:0000256" key="11">
    <source>
        <dbReference type="SAM" id="Coils"/>
    </source>
</evidence>
<feature type="coiled-coil region" evidence="11">
    <location>
        <begin position="383"/>
        <end position="424"/>
    </location>
</feature>
<evidence type="ECO:0000256" key="8">
    <source>
        <dbReference type="ARBA" id="ARBA00023306"/>
    </source>
</evidence>
<evidence type="ECO:0000256" key="4">
    <source>
        <dbReference type="ARBA" id="ARBA00022490"/>
    </source>
</evidence>
<dbReference type="GO" id="GO:0007632">
    <property type="term" value="P:visual behavior"/>
    <property type="evidence" value="ECO:0007669"/>
    <property type="project" value="Ensembl"/>
</dbReference>
<accession>A0A8C8D873</accession>
<feature type="region of interest" description="Disordered" evidence="12">
    <location>
        <begin position="517"/>
        <end position="542"/>
    </location>
</feature>
<feature type="compositionally biased region" description="Basic and acidic residues" evidence="12">
    <location>
        <begin position="442"/>
        <end position="458"/>
    </location>
</feature>
<evidence type="ECO:0000313" key="14">
    <source>
        <dbReference type="Proteomes" id="UP000694402"/>
    </source>
</evidence>
<evidence type="ECO:0000256" key="2">
    <source>
        <dbReference type="ARBA" id="ARBA00010411"/>
    </source>
</evidence>
<protein>
    <recommendedName>
        <fullName evidence="3">Centrosomal protein POC5</fullName>
    </recommendedName>
    <alternativeName>
        <fullName evidence="9">Protein of centriole 5</fullName>
    </alternativeName>
</protein>
<evidence type="ECO:0000313" key="13">
    <source>
        <dbReference type="Ensembl" id="ENSOTSP00005018992.2"/>
    </source>
</evidence>
<dbReference type="PANTHER" id="PTHR28618:SF1">
    <property type="entry name" value="CENTROSOMAL PROTEIN POC5"/>
    <property type="match status" value="1"/>
</dbReference>
<feature type="compositionally biased region" description="Basic and acidic residues" evidence="12">
    <location>
        <begin position="124"/>
        <end position="134"/>
    </location>
</feature>
<dbReference type="PANTHER" id="PTHR28618">
    <property type="entry name" value="CENTROSOMAL PROTEIN POC5"/>
    <property type="match status" value="1"/>
</dbReference>
<feature type="compositionally biased region" description="Polar residues" evidence="12">
    <location>
        <begin position="523"/>
        <end position="542"/>
    </location>
</feature>
<dbReference type="InterPro" id="IPR033351">
    <property type="entry name" value="POC5"/>
</dbReference>
<comment type="subcellular location">
    <subcellularLocation>
        <location evidence="1">Cytoplasm</location>
        <location evidence="1">Cytoskeleton</location>
        <location evidence="1">Microtubule organizing center</location>
        <location evidence="1">Centrosome</location>
        <location evidence="1">Centriole</location>
    </subcellularLocation>
</comment>
<keyword evidence="7" id="KW-0206">Cytoskeleton</keyword>
<evidence type="ECO:0000256" key="6">
    <source>
        <dbReference type="ARBA" id="ARBA00023054"/>
    </source>
</evidence>
<dbReference type="Proteomes" id="UP000694402">
    <property type="component" value="Unassembled WGS sequence"/>
</dbReference>
<dbReference type="AlphaFoldDB" id="A0A8C8D873"/>
<dbReference type="GO" id="GO:0042462">
    <property type="term" value="P:eye photoreceptor cell development"/>
    <property type="evidence" value="ECO:0007669"/>
    <property type="project" value="Ensembl"/>
</dbReference>
<evidence type="ECO:0000256" key="12">
    <source>
        <dbReference type="SAM" id="MobiDB-lite"/>
    </source>
</evidence>
<feature type="region of interest" description="Disordered" evidence="12">
    <location>
        <begin position="442"/>
        <end position="499"/>
    </location>
</feature>
<proteinExistence type="inferred from homology"/>
<keyword evidence="5" id="KW-0677">Repeat</keyword>
<feature type="compositionally biased region" description="Low complexity" evidence="12">
    <location>
        <begin position="604"/>
        <end position="618"/>
    </location>
</feature>
<feature type="region of interest" description="Disordered" evidence="12">
    <location>
        <begin position="60"/>
        <end position="86"/>
    </location>
</feature>
<evidence type="ECO:0000256" key="9">
    <source>
        <dbReference type="ARBA" id="ARBA00031694"/>
    </source>
</evidence>
<keyword evidence="14" id="KW-1185">Reference proteome</keyword>
<feature type="region of interest" description="Disordered" evidence="12">
    <location>
        <begin position="118"/>
        <end position="208"/>
    </location>
</feature>
<evidence type="ECO:0000256" key="7">
    <source>
        <dbReference type="ARBA" id="ARBA00023212"/>
    </source>
</evidence>
<keyword evidence="8" id="KW-0131">Cell cycle</keyword>
<keyword evidence="6 11" id="KW-0175">Coiled coil</keyword>
<evidence type="ECO:0000256" key="10">
    <source>
        <dbReference type="ARBA" id="ARBA00049959"/>
    </source>
</evidence>
<dbReference type="GO" id="GO:0032391">
    <property type="term" value="C:photoreceptor connecting cilium"/>
    <property type="evidence" value="ECO:0007669"/>
    <property type="project" value="Ensembl"/>
</dbReference>
<reference evidence="13" key="1">
    <citation type="submission" date="2025-08" db="UniProtKB">
        <authorList>
            <consortium name="Ensembl"/>
        </authorList>
    </citation>
    <scope>IDENTIFICATION</scope>
</reference>
<evidence type="ECO:0000256" key="3">
    <source>
        <dbReference type="ARBA" id="ARBA00014910"/>
    </source>
</evidence>
<dbReference type="GeneTree" id="ENSGT00940000164571"/>
<dbReference type="Ensembl" id="ENSOTST00005020658.2">
    <property type="protein sequence ID" value="ENSOTSP00005018992.2"/>
    <property type="gene ID" value="ENSOTSG00005009264.2"/>
</dbReference>
<organism evidence="13 14">
    <name type="scientific">Oncorhynchus tshawytscha</name>
    <name type="common">Chinook salmon</name>
    <name type="synonym">Salmo tshawytscha</name>
    <dbReference type="NCBI Taxonomy" id="74940"/>
    <lineage>
        <taxon>Eukaryota</taxon>
        <taxon>Metazoa</taxon>
        <taxon>Chordata</taxon>
        <taxon>Craniata</taxon>
        <taxon>Vertebrata</taxon>
        <taxon>Euteleostomi</taxon>
        <taxon>Actinopterygii</taxon>
        <taxon>Neopterygii</taxon>
        <taxon>Teleostei</taxon>
        <taxon>Protacanthopterygii</taxon>
        <taxon>Salmoniformes</taxon>
        <taxon>Salmonidae</taxon>
        <taxon>Salmoninae</taxon>
        <taxon>Oncorhynchus</taxon>
    </lineage>
</organism>
<evidence type="ECO:0000256" key="1">
    <source>
        <dbReference type="ARBA" id="ARBA00004114"/>
    </source>
</evidence>
<sequence length="634" mass="70382">MGLNAIKHEVYDLKGVSVFVCTGEPSYVSVVSQLTGTTMSTGRFSGWWYSPKTYTYFRQMSSDEGDPSSPVLPGDSDQGSSVSSELQDEYEELLRYAVVTPKYDPQPATQLQLLSASQLSADGRSSRGNDDARSHRSAGSVSEAEDGRRSSRGVRSARASPFMVEPRAHSHTFEGNEEMAGRSSVVSDAHSDRLPTPSESSRHGSPDPLVTVVTEMFVSEENLNKMENLLDTWSDKLKANVLMELRKWKLAFMEQHKLEVRKEREKHAACIAGLTAEMDSLKELLHTYETSNQRKDEVIVNLSQAVDRQRERLELMRTFTHWRLQHSEAREQAHSARLAEQHYRLQLKRKVWAGWHNLVEGSWKEKVEKACRARAEEVCVRLSAGYEDKMAEHVEALDAAQAEIQRLHSERERYEESMKKAFMRGVCALNMEALSMFHTGEGRAEHDLHDAPPPRDDPGTGSLAHLQQRPASSTRFSPVHFDPPVPPSQSDTEETVGSNVPASRVELFPSTTVVHSTLPPGGTASSHRQVSTRVITSGQQKASKTVTARITARADLRAPSSVRAPSNLQVMGVAPPMSSVIVERHHPVTQLTVGQATAAKFPRSSSQQGQGPYSSKSSSRTHSAYHVHSIKVVE</sequence>
<evidence type="ECO:0000256" key="5">
    <source>
        <dbReference type="ARBA" id="ARBA00022737"/>
    </source>
</evidence>
<reference evidence="13" key="2">
    <citation type="submission" date="2025-09" db="UniProtKB">
        <authorList>
            <consortium name="Ensembl"/>
        </authorList>
    </citation>
    <scope>IDENTIFICATION</scope>
</reference>
<comment type="similarity">
    <text evidence="2">Belongs to the POC5 family.</text>
</comment>
<comment type="function">
    <text evidence="10">Essential for the assembly of the distal half of centrioles, required for centriole elongation. Acts as a negative regulator of centriole elongation.</text>
</comment>
<feature type="compositionally biased region" description="Basic residues" evidence="12">
    <location>
        <begin position="623"/>
        <end position="634"/>
    </location>
</feature>
<feature type="region of interest" description="Disordered" evidence="12">
    <location>
        <begin position="594"/>
        <end position="634"/>
    </location>
</feature>